<dbReference type="PANTHER" id="PTHR30221">
    <property type="entry name" value="SMALL-CONDUCTANCE MECHANOSENSITIVE CHANNEL"/>
    <property type="match status" value="1"/>
</dbReference>
<feature type="region of interest" description="Disordered" evidence="1">
    <location>
        <begin position="227"/>
        <end position="279"/>
    </location>
</feature>
<accession>A0A2T0QDG0</accession>
<keyword evidence="4" id="KW-1185">Reference proteome</keyword>
<dbReference type="InterPro" id="IPR008910">
    <property type="entry name" value="MSC_TM_helix"/>
</dbReference>
<dbReference type="Gene3D" id="1.10.287.1260">
    <property type="match status" value="1"/>
</dbReference>
<feature type="transmembrane region" description="Helical" evidence="2">
    <location>
        <begin position="85"/>
        <end position="102"/>
    </location>
</feature>
<keyword evidence="2 3" id="KW-0812">Transmembrane</keyword>
<dbReference type="EMBL" id="PVZC01000001">
    <property type="protein sequence ID" value="PRY01984.1"/>
    <property type="molecule type" value="Genomic_DNA"/>
</dbReference>
<dbReference type="AlphaFoldDB" id="A0A2T0QDG0"/>
<dbReference type="Proteomes" id="UP000237846">
    <property type="component" value="Unassembled WGS sequence"/>
</dbReference>
<evidence type="ECO:0000256" key="1">
    <source>
        <dbReference type="SAM" id="MobiDB-lite"/>
    </source>
</evidence>
<proteinExistence type="predicted"/>
<dbReference type="PANTHER" id="PTHR30221:SF1">
    <property type="entry name" value="SMALL-CONDUCTANCE MECHANOSENSITIVE CHANNEL"/>
    <property type="match status" value="1"/>
</dbReference>
<keyword evidence="2" id="KW-0472">Membrane</keyword>
<feature type="transmembrane region" description="Helical" evidence="2">
    <location>
        <begin position="185"/>
        <end position="206"/>
    </location>
</feature>
<dbReference type="InterPro" id="IPR045275">
    <property type="entry name" value="MscS_archaea/bacteria_type"/>
</dbReference>
<keyword evidence="2" id="KW-1133">Transmembrane helix</keyword>
<feature type="transmembrane region" description="Helical" evidence="2">
    <location>
        <begin position="20"/>
        <end position="42"/>
    </location>
</feature>
<comment type="caution">
    <text evidence="3">The sequence shown here is derived from an EMBL/GenBank/DDBJ whole genome shotgun (WGS) entry which is preliminary data.</text>
</comment>
<evidence type="ECO:0000313" key="3">
    <source>
        <dbReference type="EMBL" id="PRY01984.1"/>
    </source>
</evidence>
<dbReference type="Pfam" id="PF05552">
    <property type="entry name" value="MS_channel_1st_1"/>
    <property type="match status" value="2"/>
</dbReference>
<organism evidence="3 4">
    <name type="scientific">Allonocardiopsis opalescens</name>
    <dbReference type="NCBI Taxonomy" id="1144618"/>
    <lineage>
        <taxon>Bacteria</taxon>
        <taxon>Bacillati</taxon>
        <taxon>Actinomycetota</taxon>
        <taxon>Actinomycetes</taxon>
        <taxon>Streptosporangiales</taxon>
        <taxon>Allonocardiopsis</taxon>
    </lineage>
</organism>
<evidence type="ECO:0000313" key="4">
    <source>
        <dbReference type="Proteomes" id="UP000237846"/>
    </source>
</evidence>
<reference evidence="3 4" key="1">
    <citation type="submission" date="2018-03" db="EMBL/GenBank/DDBJ databases">
        <title>Genomic Encyclopedia of Archaeal and Bacterial Type Strains, Phase II (KMG-II): from individual species to whole genera.</title>
        <authorList>
            <person name="Goeker M."/>
        </authorList>
    </citation>
    <scope>NUCLEOTIDE SEQUENCE [LARGE SCALE GENOMIC DNA]</scope>
    <source>
        <strain evidence="3 4">DSM 45601</strain>
    </source>
</reference>
<dbReference type="OrthoDB" id="5184470at2"/>
<protein>
    <submittedName>
        <fullName evidence="3">Putative transporter (Transmembrane protein)</fullName>
    </submittedName>
</protein>
<gene>
    <name evidence="3" type="ORF">CLV72_101582</name>
</gene>
<feature type="compositionally biased region" description="Gly residues" evidence="1">
    <location>
        <begin position="270"/>
        <end position="279"/>
    </location>
</feature>
<feature type="transmembrane region" description="Helical" evidence="2">
    <location>
        <begin position="154"/>
        <end position="173"/>
    </location>
</feature>
<evidence type="ECO:0000256" key="2">
    <source>
        <dbReference type="SAM" id="Phobius"/>
    </source>
</evidence>
<feature type="transmembrane region" description="Helical" evidence="2">
    <location>
        <begin position="114"/>
        <end position="134"/>
    </location>
</feature>
<name>A0A2T0QDG0_9ACTN</name>
<dbReference type="RefSeq" id="WP_106238648.1">
    <property type="nucleotide sequence ID" value="NZ_PVZC01000001.1"/>
</dbReference>
<sequence>MSGSLAAVNFGQGISQAWNAVASFVPALVAFLVILIVGWLIAKLIGRWVGRGLARVGFDRLAERGGVAQYLERSQFTASTLVGRIIYYVGLLFVLTLAFNVFGPNPISNLLSEVIAWLPRAAVALVIIVVAVALAKGVRDIISGALSGLGYGRVLATIAAVFIIALGVIAALNQIGVATTVTTPVLVAILATVGGILVVGVGGGLIRPMQQRWEHWLNRAEEETDRMRSTAYAAGRSDAMKGGPSERRTAGRGASESDQETMAEHRTSAPGGGMDDPQR</sequence>
<dbReference type="GO" id="GO:0008381">
    <property type="term" value="F:mechanosensitive monoatomic ion channel activity"/>
    <property type="evidence" value="ECO:0007669"/>
    <property type="project" value="InterPro"/>
</dbReference>